<gene>
    <name evidence="1" type="ORF">HHE94_05665</name>
</gene>
<dbReference type="RefSeq" id="WP_169043968.1">
    <property type="nucleotide sequence ID" value="NZ_JABBYB010000003.1"/>
</dbReference>
<organism evidence="1 2">
    <name type="scientific">Pseudoalteromonas arctica</name>
    <dbReference type="NCBI Taxonomy" id="394751"/>
    <lineage>
        <taxon>Bacteria</taxon>
        <taxon>Pseudomonadati</taxon>
        <taxon>Pseudomonadota</taxon>
        <taxon>Gammaproteobacteria</taxon>
        <taxon>Alteromonadales</taxon>
        <taxon>Pseudoalteromonadaceae</taxon>
        <taxon>Pseudoalteromonas</taxon>
    </lineage>
</organism>
<accession>A0AAP6XZS5</accession>
<dbReference type="AlphaFoldDB" id="A0AAP6XZS5"/>
<evidence type="ECO:0000313" key="2">
    <source>
        <dbReference type="Proteomes" id="UP000549590"/>
    </source>
</evidence>
<dbReference type="Proteomes" id="UP000549590">
    <property type="component" value="Unassembled WGS sequence"/>
</dbReference>
<sequence>MDLIFDKTTTNIEWLRDDVPESLIRAISSLRLALQKTPIYFNGNQRNKGSDLVSAAEIKIPRYLNKHGLTFEILSEQEIKIHFQGVTSKDRLDLFIKIILNNVTWFVVIEFDSARADQVAKKFVSRIAQVPNENLVYIAYCYPGTKSMNISEVNKYFMYMKTISQGLNLAGFVGMTPPKNHGDL</sequence>
<reference evidence="1 2" key="1">
    <citation type="submission" date="2020-04" db="EMBL/GenBank/DDBJ databases">
        <title>Genome sequencing and assembly of Pseudoalteromonas arctica.</title>
        <authorList>
            <person name="Cook G.M."/>
        </authorList>
    </citation>
    <scope>NUCLEOTIDE SEQUENCE [LARGE SCALE GENOMIC DNA]</scope>
    <source>
        <strain evidence="1 2">NEC-BIFX-2020_001</strain>
    </source>
</reference>
<proteinExistence type="predicted"/>
<protein>
    <submittedName>
        <fullName evidence="1">Uncharacterized protein</fullName>
    </submittedName>
</protein>
<comment type="caution">
    <text evidence="1">The sequence shown here is derived from an EMBL/GenBank/DDBJ whole genome shotgun (WGS) entry which is preliminary data.</text>
</comment>
<dbReference type="EMBL" id="JABBYB010000003">
    <property type="protein sequence ID" value="NMP02202.1"/>
    <property type="molecule type" value="Genomic_DNA"/>
</dbReference>
<name>A0AAP6XZS5_9GAMM</name>
<evidence type="ECO:0000313" key="1">
    <source>
        <dbReference type="EMBL" id="NMP02202.1"/>
    </source>
</evidence>